<accession>A0A4Q1C3S9</accession>
<keyword evidence="2" id="KW-0808">Transferase</keyword>
<dbReference type="GO" id="GO:0016747">
    <property type="term" value="F:acyltransferase activity, transferring groups other than amino-acyl groups"/>
    <property type="evidence" value="ECO:0007669"/>
    <property type="project" value="InterPro"/>
</dbReference>
<organism evidence="2 3">
    <name type="scientific">Oleiharenicola lentus</name>
    <dbReference type="NCBI Taxonomy" id="2508720"/>
    <lineage>
        <taxon>Bacteria</taxon>
        <taxon>Pseudomonadati</taxon>
        <taxon>Verrucomicrobiota</taxon>
        <taxon>Opitutia</taxon>
        <taxon>Opitutales</taxon>
        <taxon>Opitutaceae</taxon>
        <taxon>Oleiharenicola</taxon>
    </lineage>
</organism>
<dbReference type="PANTHER" id="PTHR43415">
    <property type="entry name" value="SPERMIDINE N(1)-ACETYLTRANSFERASE"/>
    <property type="match status" value="1"/>
</dbReference>
<proteinExistence type="predicted"/>
<evidence type="ECO:0000259" key="1">
    <source>
        <dbReference type="PROSITE" id="PS51186"/>
    </source>
</evidence>
<feature type="domain" description="N-acetyltransferase" evidence="1">
    <location>
        <begin position="13"/>
        <end position="176"/>
    </location>
</feature>
<dbReference type="PROSITE" id="PS51186">
    <property type="entry name" value="GNAT"/>
    <property type="match status" value="1"/>
</dbReference>
<dbReference type="OrthoDB" id="9798081at2"/>
<dbReference type="Proteomes" id="UP000290218">
    <property type="component" value="Unassembled WGS sequence"/>
</dbReference>
<dbReference type="RefSeq" id="WP_129048600.1">
    <property type="nucleotide sequence ID" value="NZ_SDHX01000002.1"/>
</dbReference>
<dbReference type="Pfam" id="PF13302">
    <property type="entry name" value="Acetyltransf_3"/>
    <property type="match status" value="1"/>
</dbReference>
<keyword evidence="3" id="KW-1185">Reference proteome</keyword>
<gene>
    <name evidence="2" type="ORF">ESB00_14960</name>
</gene>
<dbReference type="EMBL" id="SDHX01000002">
    <property type="protein sequence ID" value="RXK53010.1"/>
    <property type="molecule type" value="Genomic_DNA"/>
</dbReference>
<dbReference type="InterPro" id="IPR000182">
    <property type="entry name" value="GNAT_dom"/>
</dbReference>
<dbReference type="InterPro" id="IPR016181">
    <property type="entry name" value="Acyl_CoA_acyltransferase"/>
</dbReference>
<protein>
    <submittedName>
        <fullName evidence="2">N-acetyltransferase</fullName>
    </submittedName>
</protein>
<dbReference type="AlphaFoldDB" id="A0A4Q1C3S9"/>
<name>A0A4Q1C3S9_9BACT</name>
<comment type="caution">
    <text evidence="2">The sequence shown here is derived from an EMBL/GenBank/DDBJ whole genome shotgun (WGS) entry which is preliminary data.</text>
</comment>
<reference evidence="2 3" key="1">
    <citation type="submission" date="2019-01" db="EMBL/GenBank/DDBJ databases">
        <title>Lacunisphaera sp. strain TWA-58.</title>
        <authorList>
            <person name="Chen W.-M."/>
        </authorList>
    </citation>
    <scope>NUCLEOTIDE SEQUENCE [LARGE SCALE GENOMIC DNA]</scope>
    <source>
        <strain evidence="2 3">TWA-58</strain>
    </source>
</reference>
<sequence>MPAALDTLCGHQVELRPFTKADITPAYLSWLSDPEVVRFSNQRFRTHTAESCAAYLASFHGTPNLFFSILRQGDGRPVGTMTAYVSAPHGTADLGILIGDRGCWGQGIGLDAWQTLMTHLFQHSRLRKITAGTLRPNIGMVRIMERAGMRLEGVRERQEIVDGVPVDALLYARFRPV</sequence>
<dbReference type="PANTHER" id="PTHR43415:SF3">
    <property type="entry name" value="GNAT-FAMILY ACETYLTRANSFERASE"/>
    <property type="match status" value="1"/>
</dbReference>
<evidence type="ECO:0000313" key="2">
    <source>
        <dbReference type="EMBL" id="RXK53010.1"/>
    </source>
</evidence>
<dbReference type="SUPFAM" id="SSF55729">
    <property type="entry name" value="Acyl-CoA N-acyltransferases (Nat)"/>
    <property type="match status" value="1"/>
</dbReference>
<evidence type="ECO:0000313" key="3">
    <source>
        <dbReference type="Proteomes" id="UP000290218"/>
    </source>
</evidence>
<dbReference type="Gene3D" id="3.40.630.30">
    <property type="match status" value="1"/>
</dbReference>